<evidence type="ECO:0000313" key="1">
    <source>
        <dbReference type="EMBL" id="SHN73750.1"/>
    </source>
</evidence>
<reference evidence="2" key="1">
    <citation type="submission" date="2016-11" db="EMBL/GenBank/DDBJ databases">
        <authorList>
            <person name="Varghese N."/>
            <person name="Submissions S."/>
        </authorList>
    </citation>
    <scope>NUCLEOTIDE SEQUENCE [LARGE SCALE GENOMIC DNA]</scope>
    <source>
        <strain evidence="2">GAS401</strain>
    </source>
</reference>
<sequence length="49" mass="5668">MRAASTWGPRLRANLTLVEFDIRYSPGRELAEQMSNPKLHWNLICLVVL</sequence>
<gene>
    <name evidence="1" type="ORF">SAMN05444170_2554</name>
</gene>
<proteinExistence type="predicted"/>
<keyword evidence="2" id="KW-1185">Reference proteome</keyword>
<dbReference type="Proteomes" id="UP000184096">
    <property type="component" value="Chromosome I"/>
</dbReference>
<protein>
    <submittedName>
        <fullName evidence="1">Uncharacterized protein</fullName>
    </submittedName>
</protein>
<dbReference type="AlphaFoldDB" id="A0A1M7TSU6"/>
<name>A0A1M7TSU6_9BRAD</name>
<organism evidence="1 2">
    <name type="scientific">Bradyrhizobium erythrophlei</name>
    <dbReference type="NCBI Taxonomy" id="1437360"/>
    <lineage>
        <taxon>Bacteria</taxon>
        <taxon>Pseudomonadati</taxon>
        <taxon>Pseudomonadota</taxon>
        <taxon>Alphaproteobacteria</taxon>
        <taxon>Hyphomicrobiales</taxon>
        <taxon>Nitrobacteraceae</taxon>
        <taxon>Bradyrhizobium</taxon>
    </lineage>
</organism>
<evidence type="ECO:0000313" key="2">
    <source>
        <dbReference type="Proteomes" id="UP000184096"/>
    </source>
</evidence>
<dbReference type="EMBL" id="LT670849">
    <property type="protein sequence ID" value="SHN73750.1"/>
    <property type="molecule type" value="Genomic_DNA"/>
</dbReference>
<accession>A0A1M7TSU6</accession>